<dbReference type="InterPro" id="IPR036179">
    <property type="entry name" value="Ig-like_dom_sf"/>
</dbReference>
<dbReference type="SUPFAM" id="SSF48726">
    <property type="entry name" value="Immunoglobulin"/>
    <property type="match status" value="3"/>
</dbReference>
<dbReference type="AlphaFoldDB" id="A0A6P6NB71"/>
<feature type="signal peptide" evidence="3">
    <location>
        <begin position="1"/>
        <end position="20"/>
    </location>
</feature>
<feature type="domain" description="Immunoglobulin" evidence="4">
    <location>
        <begin position="358"/>
        <end position="458"/>
    </location>
</feature>
<gene>
    <name evidence="6" type="primary">LOC113077310</name>
</gene>
<evidence type="ECO:0000256" key="2">
    <source>
        <dbReference type="SAM" id="Phobius"/>
    </source>
</evidence>
<evidence type="ECO:0000256" key="1">
    <source>
        <dbReference type="SAM" id="MobiDB-lite"/>
    </source>
</evidence>
<dbReference type="OrthoDB" id="8903777at2759"/>
<evidence type="ECO:0000313" key="5">
    <source>
        <dbReference type="Proteomes" id="UP000515129"/>
    </source>
</evidence>
<dbReference type="InterPro" id="IPR003599">
    <property type="entry name" value="Ig_sub"/>
</dbReference>
<keyword evidence="2" id="KW-1133">Transmembrane helix</keyword>
<dbReference type="KEGG" id="caua:113077310"/>
<feature type="transmembrane region" description="Helical" evidence="2">
    <location>
        <begin position="459"/>
        <end position="483"/>
    </location>
</feature>
<keyword evidence="5" id="KW-1185">Reference proteome</keyword>
<dbReference type="Pfam" id="PF07686">
    <property type="entry name" value="V-set"/>
    <property type="match status" value="1"/>
</dbReference>
<evidence type="ECO:0000259" key="4">
    <source>
        <dbReference type="SMART" id="SM00409"/>
    </source>
</evidence>
<evidence type="ECO:0000256" key="3">
    <source>
        <dbReference type="SAM" id="SignalP"/>
    </source>
</evidence>
<evidence type="ECO:0000313" key="6">
    <source>
        <dbReference type="RefSeq" id="XP_026105514.1"/>
    </source>
</evidence>
<dbReference type="InterPro" id="IPR013106">
    <property type="entry name" value="Ig_V-set"/>
</dbReference>
<dbReference type="RefSeq" id="XP_026105514.1">
    <property type="nucleotide sequence ID" value="XM_026249729.1"/>
</dbReference>
<dbReference type="GeneID" id="113077310"/>
<proteinExistence type="predicted"/>
<dbReference type="PANTHER" id="PTHR21063">
    <property type="entry name" value="LFA-3"/>
    <property type="match status" value="1"/>
</dbReference>
<dbReference type="Proteomes" id="UP000515129">
    <property type="component" value="Unplaced"/>
</dbReference>
<keyword evidence="2" id="KW-0472">Membrane</keyword>
<reference evidence="6" key="1">
    <citation type="submission" date="2025-08" db="UniProtKB">
        <authorList>
            <consortium name="RefSeq"/>
        </authorList>
    </citation>
    <scope>IDENTIFICATION</scope>
    <source>
        <strain evidence="6">Wakin</strain>
        <tissue evidence="6">Muscle</tissue>
    </source>
</reference>
<keyword evidence="2" id="KW-0812">Transmembrane</keyword>
<dbReference type="SMART" id="SM00409">
    <property type="entry name" value="IG"/>
    <property type="match status" value="3"/>
</dbReference>
<name>A0A6P6NB71_CARAU</name>
<protein>
    <submittedName>
        <fullName evidence="6">Uncharacterized protein LOC113077310 isoform X1</fullName>
    </submittedName>
</protein>
<accession>A0A6P6NB71</accession>
<feature type="region of interest" description="Disordered" evidence="1">
    <location>
        <begin position="492"/>
        <end position="520"/>
    </location>
</feature>
<feature type="domain" description="Immunoglobulin" evidence="4">
    <location>
        <begin position="135"/>
        <end position="238"/>
    </location>
</feature>
<dbReference type="PANTHER" id="PTHR21063:SF4">
    <property type="entry name" value="CD48 ANTIGEN-RELATED"/>
    <property type="match status" value="1"/>
</dbReference>
<dbReference type="Gene3D" id="2.60.40.10">
    <property type="entry name" value="Immunoglobulins"/>
    <property type="match status" value="4"/>
</dbReference>
<sequence>MKYALNLLVLLVHLLTYVSSAGVSDEGTDGGSVSVMEGDLVTLQYLMEKQQQEIIIWPFNNIAIAEINGDPSKICTDVRCDNRKKRIRDRLKLDHQTENLSIRTTDSGPYDAWISSKNRGGGGAYVARGLSDVDKDEVSVMEGDSVTLQTSVKTNQQEKIKWYFNDIRIAQITGDHSKICTGVQCNEGTERFRDRLKLDHQTGSLTIRNISTSDAGFYKLQIINSRISIMKRFSFTVASTSGVDTDEGSAYMMEGDSVTLNTNVKKKQQEKIKWFFKNICIAQMNGDLSNVYPDVKCYVGTERFRDRLKLDHQTGSLTIMNITNTHSGLYHLKIISDSYSIRKRFSVLVRDVPAARQDKIRRKKLGESVTLDPGVIKYPNDVMTWYFNDILIAENTGDQSKICTDDQCDERFRDRLKLDHQTGSLTITNTRTTDSGLYKLTITNIRFNIIKSFTVSVTAAVAGIYAAVVLLPVALAAASIYYYKRQSRRTDMEMQSGDQNRPEVLSSNQSETHAVRETSQ</sequence>
<organism evidence="5 6">
    <name type="scientific">Carassius auratus</name>
    <name type="common">Goldfish</name>
    <dbReference type="NCBI Taxonomy" id="7957"/>
    <lineage>
        <taxon>Eukaryota</taxon>
        <taxon>Metazoa</taxon>
        <taxon>Chordata</taxon>
        <taxon>Craniata</taxon>
        <taxon>Vertebrata</taxon>
        <taxon>Euteleostomi</taxon>
        <taxon>Actinopterygii</taxon>
        <taxon>Neopterygii</taxon>
        <taxon>Teleostei</taxon>
        <taxon>Ostariophysi</taxon>
        <taxon>Cypriniformes</taxon>
        <taxon>Cyprinidae</taxon>
        <taxon>Cyprininae</taxon>
        <taxon>Carassius</taxon>
    </lineage>
</organism>
<feature type="chain" id="PRO_5028234550" evidence="3">
    <location>
        <begin position="21"/>
        <end position="520"/>
    </location>
</feature>
<dbReference type="InterPro" id="IPR013783">
    <property type="entry name" value="Ig-like_fold"/>
</dbReference>
<keyword evidence="3" id="KW-0732">Signal</keyword>
<feature type="domain" description="Immunoglobulin" evidence="4">
    <location>
        <begin position="247"/>
        <end position="350"/>
    </location>
</feature>